<keyword evidence="3 9" id="KW-0444">Lipid biosynthesis</keyword>
<dbReference type="InterPro" id="IPR013747">
    <property type="entry name" value="ACP_syn_III_C"/>
</dbReference>
<keyword evidence="7 9" id="KW-0275">Fatty acid biosynthesis</keyword>
<evidence type="ECO:0000256" key="1">
    <source>
        <dbReference type="ARBA" id="ARBA00008642"/>
    </source>
</evidence>
<dbReference type="EC" id="2.3.1.180" evidence="9"/>
<dbReference type="EMBL" id="JQCN01000067">
    <property type="protein sequence ID" value="KRN96269.1"/>
    <property type="molecule type" value="Genomic_DNA"/>
</dbReference>
<dbReference type="STRING" id="449659.IV66_GL000763"/>
<feature type="active site" evidence="9">
    <location>
        <position position="252"/>
    </location>
</feature>
<dbReference type="SUPFAM" id="SSF53901">
    <property type="entry name" value="Thiolase-like"/>
    <property type="match status" value="1"/>
</dbReference>
<protein>
    <recommendedName>
        <fullName evidence="9">Beta-ketoacyl-[acyl-carrier-protein] synthase III</fullName>
        <shortName evidence="9">Beta-ketoacyl-ACP synthase III</shortName>
        <shortName evidence="9">KAS III</shortName>
        <ecNumber evidence="9">2.3.1.180</ecNumber>
    </recommendedName>
    <alternativeName>
        <fullName evidence="9">3-oxoacyl-[acyl-carrier-protein] synthase 3</fullName>
    </alternativeName>
    <alternativeName>
        <fullName evidence="9">3-oxoacyl-[acyl-carrier-protein] synthase III</fullName>
    </alternativeName>
</protein>
<dbReference type="HAMAP" id="MF_01815">
    <property type="entry name" value="FabH"/>
    <property type="match status" value="1"/>
</dbReference>
<dbReference type="AlphaFoldDB" id="A0A0R2LCB0"/>
<feature type="active site" evidence="9">
    <location>
        <position position="282"/>
    </location>
</feature>
<keyword evidence="5 9" id="KW-0276">Fatty acid metabolism</keyword>
<evidence type="ECO:0000256" key="5">
    <source>
        <dbReference type="ARBA" id="ARBA00022832"/>
    </source>
</evidence>
<evidence type="ECO:0000259" key="11">
    <source>
        <dbReference type="Pfam" id="PF08545"/>
    </source>
</evidence>
<dbReference type="PANTHER" id="PTHR34069">
    <property type="entry name" value="3-OXOACYL-[ACYL-CARRIER-PROTEIN] SYNTHASE 3"/>
    <property type="match status" value="1"/>
</dbReference>
<dbReference type="NCBIfam" id="TIGR00747">
    <property type="entry name" value="fabH"/>
    <property type="match status" value="1"/>
</dbReference>
<dbReference type="Gene3D" id="3.40.47.10">
    <property type="match status" value="1"/>
</dbReference>
<dbReference type="GO" id="GO:0033818">
    <property type="term" value="F:beta-ketoacyl-acyl-carrier-protein synthase III activity"/>
    <property type="evidence" value="ECO:0007669"/>
    <property type="project" value="UniProtKB-UniRule"/>
</dbReference>
<dbReference type="Pfam" id="PF08541">
    <property type="entry name" value="ACP_syn_III_C"/>
    <property type="match status" value="1"/>
</dbReference>
<evidence type="ECO:0000313" key="12">
    <source>
        <dbReference type="EMBL" id="KRN96269.1"/>
    </source>
</evidence>
<gene>
    <name evidence="9" type="primary">fabH</name>
    <name evidence="12" type="ORF">IV66_GL000763</name>
</gene>
<dbReference type="InterPro" id="IPR013751">
    <property type="entry name" value="ACP_syn_III_N"/>
</dbReference>
<dbReference type="OrthoDB" id="9815506at2"/>
<evidence type="ECO:0000256" key="3">
    <source>
        <dbReference type="ARBA" id="ARBA00022516"/>
    </source>
</evidence>
<evidence type="ECO:0000256" key="7">
    <source>
        <dbReference type="ARBA" id="ARBA00023160"/>
    </source>
</evidence>
<dbReference type="Pfam" id="PF08545">
    <property type="entry name" value="ACP_syn_III"/>
    <property type="match status" value="1"/>
</dbReference>
<feature type="active site" evidence="9">
    <location>
        <position position="112"/>
    </location>
</feature>
<comment type="function">
    <text evidence="9">Catalyzes the condensation reaction of fatty acid synthesis by the addition to an acyl acceptor of two carbons from malonyl-ACP. Catalyzes the first condensation reaction which initiates fatty acid synthesis and may therefore play a role in governing the total rate of fatty acid production. Possesses both acetoacetyl-ACP synthase and acetyl transacylase activities. Its substrate specificity determines the biosynthesis of branched-chain and/or straight-chain of fatty acids.</text>
</comment>
<dbReference type="Proteomes" id="UP000051886">
    <property type="component" value="Unassembled WGS sequence"/>
</dbReference>
<evidence type="ECO:0000256" key="9">
    <source>
        <dbReference type="HAMAP-Rule" id="MF_01815"/>
    </source>
</evidence>
<comment type="caution">
    <text evidence="12">The sequence shown here is derived from an EMBL/GenBank/DDBJ whole genome shotgun (WGS) entry which is preliminary data.</text>
</comment>
<comment type="pathway">
    <text evidence="9">Lipid metabolism; fatty acid biosynthesis.</text>
</comment>
<sequence>MEKIKIVNTASYVPAKTVSNNELSQIMDTSDEWISARTGIKKRHISVGENTSDLCLKVAKKLLEQSTWSAGSLDLIIVATMSPDSYTPATAAIVQGKIGANSAVCFDVSAACSGFVYGFDIVTQFLTNQKSMRAMLIGGEVLSKVIDWTDRKTAVLFGDGAGGVLLENNQAEDSALLASVLKTYGDSHEKLTAGQTRPLVEFPPLERTQLHPFDMDGQAVYKFATHAVPETIDEACQKAGIDVSDVDLFVLHQANARIVRSIAKRMKQPLAKFPINIDEYGNTSAGSEPILLDELVRNKQVERGQIVVLSGFGGGLTVGTQVIKF</sequence>
<feature type="domain" description="Beta-ketoacyl-[acyl-carrier-protein] synthase III C-terminal" evidence="10">
    <location>
        <begin position="236"/>
        <end position="324"/>
    </location>
</feature>
<proteinExistence type="inferred from homology"/>
<evidence type="ECO:0000313" key="13">
    <source>
        <dbReference type="Proteomes" id="UP000051886"/>
    </source>
</evidence>
<evidence type="ECO:0000256" key="6">
    <source>
        <dbReference type="ARBA" id="ARBA00023098"/>
    </source>
</evidence>
<dbReference type="GO" id="GO:0005737">
    <property type="term" value="C:cytoplasm"/>
    <property type="evidence" value="ECO:0007669"/>
    <property type="project" value="UniProtKB-SubCell"/>
</dbReference>
<dbReference type="PANTHER" id="PTHR34069:SF2">
    <property type="entry name" value="BETA-KETOACYL-[ACYL-CARRIER-PROTEIN] SYNTHASE III"/>
    <property type="match status" value="1"/>
</dbReference>
<evidence type="ECO:0000259" key="10">
    <source>
        <dbReference type="Pfam" id="PF08541"/>
    </source>
</evidence>
<dbReference type="InterPro" id="IPR004655">
    <property type="entry name" value="FabH"/>
</dbReference>
<dbReference type="GO" id="GO:0006633">
    <property type="term" value="P:fatty acid biosynthetic process"/>
    <property type="evidence" value="ECO:0007669"/>
    <property type="project" value="UniProtKB-UniRule"/>
</dbReference>
<comment type="domain">
    <text evidence="9">The last Arg residue of the ACP-binding site is essential for the weak association between ACP/AcpP and FabH.</text>
</comment>
<keyword evidence="2 9" id="KW-0963">Cytoplasm</keyword>
<accession>A0A0R2LCB0</accession>
<organism evidence="12 13">
    <name type="scientific">Ligilactobacillus pobuzihii</name>
    <dbReference type="NCBI Taxonomy" id="449659"/>
    <lineage>
        <taxon>Bacteria</taxon>
        <taxon>Bacillati</taxon>
        <taxon>Bacillota</taxon>
        <taxon>Bacilli</taxon>
        <taxon>Lactobacillales</taxon>
        <taxon>Lactobacillaceae</taxon>
        <taxon>Ligilactobacillus</taxon>
    </lineage>
</organism>
<dbReference type="NCBIfam" id="NF006829">
    <property type="entry name" value="PRK09352.1"/>
    <property type="match status" value="1"/>
</dbReference>
<comment type="subcellular location">
    <subcellularLocation>
        <location evidence="9">Cytoplasm</location>
    </subcellularLocation>
</comment>
<dbReference type="RefSeq" id="WP_017867320.1">
    <property type="nucleotide sequence ID" value="NZ_BJYB01000014.1"/>
</dbReference>
<keyword evidence="8 9" id="KW-0012">Acyltransferase</keyword>
<evidence type="ECO:0000256" key="2">
    <source>
        <dbReference type="ARBA" id="ARBA00022490"/>
    </source>
</evidence>
<keyword evidence="13" id="KW-1185">Reference proteome</keyword>
<evidence type="ECO:0000256" key="4">
    <source>
        <dbReference type="ARBA" id="ARBA00022679"/>
    </source>
</evidence>
<dbReference type="PATRIC" id="fig|449659.4.peg.769"/>
<keyword evidence="9" id="KW-0511">Multifunctional enzyme</keyword>
<comment type="similarity">
    <text evidence="1 9">Belongs to the thiolase-like superfamily. FabH family.</text>
</comment>
<dbReference type="CDD" id="cd00830">
    <property type="entry name" value="KAS_III"/>
    <property type="match status" value="1"/>
</dbReference>
<dbReference type="UniPathway" id="UPA00094"/>
<keyword evidence="4 9" id="KW-0808">Transferase</keyword>
<evidence type="ECO:0000256" key="8">
    <source>
        <dbReference type="ARBA" id="ARBA00023315"/>
    </source>
</evidence>
<comment type="catalytic activity">
    <reaction evidence="9">
        <text>malonyl-[ACP] + acetyl-CoA + H(+) = 3-oxobutanoyl-[ACP] + CO2 + CoA</text>
        <dbReference type="Rhea" id="RHEA:12080"/>
        <dbReference type="Rhea" id="RHEA-COMP:9623"/>
        <dbReference type="Rhea" id="RHEA-COMP:9625"/>
        <dbReference type="ChEBI" id="CHEBI:15378"/>
        <dbReference type="ChEBI" id="CHEBI:16526"/>
        <dbReference type="ChEBI" id="CHEBI:57287"/>
        <dbReference type="ChEBI" id="CHEBI:57288"/>
        <dbReference type="ChEBI" id="CHEBI:78449"/>
        <dbReference type="ChEBI" id="CHEBI:78450"/>
        <dbReference type="EC" id="2.3.1.180"/>
    </reaction>
</comment>
<name>A0A0R2LCB0_9LACO</name>
<comment type="subunit">
    <text evidence="9">Homodimer.</text>
</comment>
<dbReference type="GO" id="GO:0044550">
    <property type="term" value="P:secondary metabolite biosynthetic process"/>
    <property type="evidence" value="ECO:0007669"/>
    <property type="project" value="TreeGrafter"/>
</dbReference>
<feature type="domain" description="Beta-ketoacyl-[acyl-carrier-protein] synthase III N-terminal" evidence="11">
    <location>
        <begin position="106"/>
        <end position="185"/>
    </location>
</feature>
<dbReference type="InterPro" id="IPR016039">
    <property type="entry name" value="Thiolase-like"/>
</dbReference>
<keyword evidence="6 9" id="KW-0443">Lipid metabolism</keyword>
<feature type="region of interest" description="ACP-binding" evidence="9">
    <location>
        <begin position="253"/>
        <end position="257"/>
    </location>
</feature>
<reference evidence="12 13" key="1">
    <citation type="journal article" date="2015" name="Genome Announc.">
        <title>Expanding the biotechnology potential of lactobacilli through comparative genomics of 213 strains and associated genera.</title>
        <authorList>
            <person name="Sun Z."/>
            <person name="Harris H.M."/>
            <person name="McCann A."/>
            <person name="Guo C."/>
            <person name="Argimon S."/>
            <person name="Zhang W."/>
            <person name="Yang X."/>
            <person name="Jeffery I.B."/>
            <person name="Cooney J.C."/>
            <person name="Kagawa T.F."/>
            <person name="Liu W."/>
            <person name="Song Y."/>
            <person name="Salvetti E."/>
            <person name="Wrobel A."/>
            <person name="Rasinkangas P."/>
            <person name="Parkhill J."/>
            <person name="Rea M.C."/>
            <person name="O'Sullivan O."/>
            <person name="Ritari J."/>
            <person name="Douillard F.P."/>
            <person name="Paul Ross R."/>
            <person name="Yang R."/>
            <person name="Briner A.E."/>
            <person name="Felis G.E."/>
            <person name="de Vos W.M."/>
            <person name="Barrangou R."/>
            <person name="Klaenhammer T.R."/>
            <person name="Caufield P.W."/>
            <person name="Cui Y."/>
            <person name="Zhang H."/>
            <person name="O'Toole P.W."/>
        </authorList>
    </citation>
    <scope>NUCLEOTIDE SEQUENCE [LARGE SCALE GENOMIC DNA]</scope>
    <source>
        <strain evidence="12 13">NBRC 103219</strain>
    </source>
</reference>
<dbReference type="GO" id="GO:0004315">
    <property type="term" value="F:3-oxoacyl-[acyl-carrier-protein] synthase activity"/>
    <property type="evidence" value="ECO:0007669"/>
    <property type="project" value="InterPro"/>
</dbReference>